<organism evidence="1">
    <name type="scientific">Amphimedon queenslandica</name>
    <name type="common">Sponge</name>
    <dbReference type="NCBI Taxonomy" id="400682"/>
    <lineage>
        <taxon>Eukaryota</taxon>
        <taxon>Metazoa</taxon>
        <taxon>Porifera</taxon>
        <taxon>Demospongiae</taxon>
        <taxon>Heteroscleromorpha</taxon>
        <taxon>Haplosclerida</taxon>
        <taxon>Niphatidae</taxon>
        <taxon>Amphimedon</taxon>
    </lineage>
</organism>
<dbReference type="EnsemblMetazoa" id="Aqu2.1.20799_001">
    <property type="protein sequence ID" value="Aqu2.1.20799_001"/>
    <property type="gene ID" value="Aqu2.1.20799"/>
</dbReference>
<protein>
    <submittedName>
        <fullName evidence="1">Uncharacterized protein</fullName>
    </submittedName>
</protein>
<proteinExistence type="predicted"/>
<dbReference type="InParanoid" id="A0A1X7TZ51"/>
<reference evidence="1" key="1">
    <citation type="submission" date="2017-05" db="UniProtKB">
        <authorList>
            <consortium name="EnsemblMetazoa"/>
        </authorList>
    </citation>
    <scope>IDENTIFICATION</scope>
</reference>
<sequence length="114" mass="12589">MNATNQVIPPAPLFYRSLQMDLTVALRDASQDYKAELTLSPDSREELIWWDSQMIKWNGKTVLATEPDLIIESDASSKAWGVSSQGTSAGGPWSPLEKTWHINCLELLAATVAL</sequence>
<dbReference type="OMA" id="TWHINCL"/>
<dbReference type="OrthoDB" id="2371919at2759"/>
<dbReference type="AlphaFoldDB" id="A0A1X7TZ51"/>
<evidence type="ECO:0000313" key="1">
    <source>
        <dbReference type="EnsemblMetazoa" id="Aqu2.1.20799_001"/>
    </source>
</evidence>
<name>A0A1X7TZ51_AMPQE</name>
<accession>A0A1X7TZ51</accession>